<dbReference type="Proteomes" id="UP000290378">
    <property type="component" value="Unassembled WGS sequence"/>
</dbReference>
<comment type="caution">
    <text evidence="1">The sequence shown here is derived from an EMBL/GenBank/DDBJ whole genome shotgun (WGS) entry which is preliminary data.</text>
</comment>
<dbReference type="EMBL" id="NXII01000007">
    <property type="protein sequence ID" value="RXI41502.1"/>
    <property type="molecule type" value="Genomic_DNA"/>
</dbReference>
<dbReference type="RefSeq" id="WP_129013476.1">
    <property type="nucleotide sequence ID" value="NZ_CBCSEI010000015.1"/>
</dbReference>
<protein>
    <submittedName>
        <fullName evidence="1">Uncharacterized protein</fullName>
    </submittedName>
</protein>
<evidence type="ECO:0000313" key="1">
    <source>
        <dbReference type="EMBL" id="RXI41502.1"/>
    </source>
</evidence>
<dbReference type="AlphaFoldDB" id="A0A6M8NND0"/>
<name>A0A6M8NND0_9BACT</name>
<sequence length="250" mass="29359">MHKKLEKILECIEDIDFILNHNEFVITQTIEDKILKPAIKMNIVRIAEEFENFNNDYEINILKNFKNEDLKSMSDIYSNYGLDDTIVENIVKNHLPTIKATIVKMKEEIQKSKTRLSEKNKAKLKELEIFKNNFRIHILNGWTDLVFELGKNIEELCKLANCGLPKIEYIQSKYASLRFDYYFETPVPKIVEKLIDSLIYQAEDKSERICEFCGADGEIRIKKSTNWYIAICDKCANERNDLVKIKEFGN</sequence>
<reference evidence="1 2" key="1">
    <citation type="submission" date="2017-09" db="EMBL/GenBank/DDBJ databases">
        <title>Genomics of the genus Arcobacter.</title>
        <authorList>
            <person name="Perez-Cataluna A."/>
            <person name="Figueras M.J."/>
            <person name="Salas-Masso N."/>
        </authorList>
    </citation>
    <scope>NUCLEOTIDE SEQUENCE [LARGE SCALE GENOMIC DNA]</scope>
    <source>
        <strain evidence="1 2">CECT 7834</strain>
    </source>
</reference>
<evidence type="ECO:0000313" key="2">
    <source>
        <dbReference type="Proteomes" id="UP000290378"/>
    </source>
</evidence>
<proteinExistence type="predicted"/>
<accession>A0A6M8NND0</accession>
<gene>
    <name evidence="1" type="ORF">CP963_06955</name>
</gene>
<organism evidence="1 2">
    <name type="scientific">Arcobacter cloacae</name>
    <dbReference type="NCBI Taxonomy" id="1054034"/>
    <lineage>
        <taxon>Bacteria</taxon>
        <taxon>Pseudomonadati</taxon>
        <taxon>Campylobacterota</taxon>
        <taxon>Epsilonproteobacteria</taxon>
        <taxon>Campylobacterales</taxon>
        <taxon>Arcobacteraceae</taxon>
        <taxon>Arcobacter</taxon>
    </lineage>
</organism>
<keyword evidence="2" id="KW-1185">Reference proteome</keyword>